<dbReference type="EMBL" id="CAUOFW020003502">
    <property type="protein sequence ID" value="CAK9160311.1"/>
    <property type="molecule type" value="Genomic_DNA"/>
</dbReference>
<evidence type="ECO:0000313" key="3">
    <source>
        <dbReference type="Proteomes" id="UP001642360"/>
    </source>
</evidence>
<proteinExistence type="predicted"/>
<dbReference type="EMBL" id="CAUOFW020001613">
    <property type="protein sequence ID" value="CAK9146786.1"/>
    <property type="molecule type" value="Genomic_DNA"/>
</dbReference>
<accession>A0ABC8RRM0</accession>
<sequence>MPRKDPKKKTSPIPKLPIDIRKVNDLPSELKKIFVEVAKTFSTPKEAWDMAKSAKDDLKEMNIVCNTEHKEFKADKSKVADRDAIINDLKDENATGWAKGCFIFQK</sequence>
<protein>
    <submittedName>
        <fullName evidence="1">Uncharacterized protein</fullName>
    </submittedName>
</protein>
<gene>
    <name evidence="1" type="ORF">ILEXP_LOCUS14654</name>
    <name evidence="2" type="ORF">ILEXP_LOCUS29066</name>
</gene>
<evidence type="ECO:0000313" key="1">
    <source>
        <dbReference type="EMBL" id="CAK9146786.1"/>
    </source>
</evidence>
<organism evidence="1 3">
    <name type="scientific">Ilex paraguariensis</name>
    <name type="common">yerba mate</name>
    <dbReference type="NCBI Taxonomy" id="185542"/>
    <lineage>
        <taxon>Eukaryota</taxon>
        <taxon>Viridiplantae</taxon>
        <taxon>Streptophyta</taxon>
        <taxon>Embryophyta</taxon>
        <taxon>Tracheophyta</taxon>
        <taxon>Spermatophyta</taxon>
        <taxon>Magnoliopsida</taxon>
        <taxon>eudicotyledons</taxon>
        <taxon>Gunneridae</taxon>
        <taxon>Pentapetalae</taxon>
        <taxon>asterids</taxon>
        <taxon>campanulids</taxon>
        <taxon>Aquifoliales</taxon>
        <taxon>Aquifoliaceae</taxon>
        <taxon>Ilex</taxon>
    </lineage>
</organism>
<dbReference type="AlphaFoldDB" id="A0ABC8RRM0"/>
<keyword evidence="3" id="KW-1185">Reference proteome</keyword>
<name>A0ABC8RRM0_9AQUA</name>
<comment type="caution">
    <text evidence="1">The sequence shown here is derived from an EMBL/GenBank/DDBJ whole genome shotgun (WGS) entry which is preliminary data.</text>
</comment>
<evidence type="ECO:0000313" key="2">
    <source>
        <dbReference type="EMBL" id="CAK9160311.1"/>
    </source>
</evidence>
<dbReference type="Proteomes" id="UP001642360">
    <property type="component" value="Unassembled WGS sequence"/>
</dbReference>
<reference evidence="1 3" key="1">
    <citation type="submission" date="2024-02" db="EMBL/GenBank/DDBJ databases">
        <authorList>
            <person name="Vignale AGUSTIN F."/>
            <person name="Sosa J E."/>
            <person name="Modenutti C."/>
        </authorList>
    </citation>
    <scope>NUCLEOTIDE SEQUENCE [LARGE SCALE GENOMIC DNA]</scope>
</reference>